<organism evidence="2 3">
    <name type="scientific">Cryptolaemus montrouzieri</name>
    <dbReference type="NCBI Taxonomy" id="559131"/>
    <lineage>
        <taxon>Eukaryota</taxon>
        <taxon>Metazoa</taxon>
        <taxon>Ecdysozoa</taxon>
        <taxon>Arthropoda</taxon>
        <taxon>Hexapoda</taxon>
        <taxon>Insecta</taxon>
        <taxon>Pterygota</taxon>
        <taxon>Neoptera</taxon>
        <taxon>Endopterygota</taxon>
        <taxon>Coleoptera</taxon>
        <taxon>Polyphaga</taxon>
        <taxon>Cucujiformia</taxon>
        <taxon>Coccinelloidea</taxon>
        <taxon>Coccinellidae</taxon>
        <taxon>Scymninae</taxon>
        <taxon>Scymnini</taxon>
        <taxon>Cryptolaemus</taxon>
    </lineage>
</organism>
<dbReference type="Proteomes" id="UP001516400">
    <property type="component" value="Unassembled WGS sequence"/>
</dbReference>
<feature type="coiled-coil region" evidence="1">
    <location>
        <begin position="69"/>
        <end position="128"/>
    </location>
</feature>
<accession>A0ABD2NBZ7</accession>
<keyword evidence="1" id="KW-0175">Coiled coil</keyword>
<evidence type="ECO:0000313" key="3">
    <source>
        <dbReference type="Proteomes" id="UP001516400"/>
    </source>
</evidence>
<gene>
    <name evidence="2" type="ORF">HHI36_020460</name>
</gene>
<keyword evidence="3" id="KW-1185">Reference proteome</keyword>
<sequence length="157" mass="18326">MHKMNTFGNSLKDILLKQAAGDHVRIPHQDIGLNLDKYSEKNTKKQNENGETKKLDNDETRQDKLIEVCKNLLLEKDSLLNQIKELIEVNEELKRTSEHEKLIAKAHIERLENELNKTRYNLNVTESLSDAMKEKSIKYKNKLRIAISLINDMNMKK</sequence>
<protein>
    <submittedName>
        <fullName evidence="2">Uncharacterized protein</fullName>
    </submittedName>
</protein>
<name>A0ABD2NBZ7_9CUCU</name>
<reference evidence="2 3" key="1">
    <citation type="journal article" date="2021" name="BMC Biol.">
        <title>Horizontally acquired antibacterial genes associated with adaptive radiation of ladybird beetles.</title>
        <authorList>
            <person name="Li H.S."/>
            <person name="Tang X.F."/>
            <person name="Huang Y.H."/>
            <person name="Xu Z.Y."/>
            <person name="Chen M.L."/>
            <person name="Du X.Y."/>
            <person name="Qiu B.Y."/>
            <person name="Chen P.T."/>
            <person name="Zhang W."/>
            <person name="Slipinski A."/>
            <person name="Escalona H.E."/>
            <person name="Waterhouse R.M."/>
            <person name="Zwick A."/>
            <person name="Pang H."/>
        </authorList>
    </citation>
    <scope>NUCLEOTIDE SEQUENCE [LARGE SCALE GENOMIC DNA]</scope>
    <source>
        <strain evidence="2">SYSU2018</strain>
    </source>
</reference>
<evidence type="ECO:0000256" key="1">
    <source>
        <dbReference type="SAM" id="Coils"/>
    </source>
</evidence>
<proteinExistence type="predicted"/>
<evidence type="ECO:0000313" key="2">
    <source>
        <dbReference type="EMBL" id="KAL3275711.1"/>
    </source>
</evidence>
<dbReference type="AlphaFoldDB" id="A0ABD2NBZ7"/>
<dbReference type="EMBL" id="JABFTP020000083">
    <property type="protein sequence ID" value="KAL3275711.1"/>
    <property type="molecule type" value="Genomic_DNA"/>
</dbReference>
<comment type="caution">
    <text evidence="2">The sequence shown here is derived from an EMBL/GenBank/DDBJ whole genome shotgun (WGS) entry which is preliminary data.</text>
</comment>